<dbReference type="Proteomes" id="UP000004671">
    <property type="component" value="Chromosome"/>
</dbReference>
<gene>
    <name evidence="3" type="ORF">Cabys_2881</name>
    <name evidence="4" type="ORF">Calab_0096</name>
</gene>
<dbReference type="KEGG" id="caby:Cabys_2881"/>
<dbReference type="Gene3D" id="3.10.310.30">
    <property type="match status" value="1"/>
</dbReference>
<evidence type="ECO:0000313" key="3">
    <source>
        <dbReference type="EMBL" id="APF19629.1"/>
    </source>
</evidence>
<feature type="domain" description="DHHA1" evidence="2">
    <location>
        <begin position="246"/>
        <end position="326"/>
    </location>
</feature>
<dbReference type="STRING" id="880073.Cabys_2881"/>
<reference evidence="3 6" key="2">
    <citation type="submission" date="2016-11" db="EMBL/GenBank/DDBJ databases">
        <title>Genomic analysis of Caldithrix abyssi and proposal of a novel bacterial phylum Caldithrichaeota.</title>
        <authorList>
            <person name="Kublanov I."/>
            <person name="Sigalova O."/>
            <person name="Gavrilov S."/>
            <person name="Lebedinsky A."/>
            <person name="Ivanova N."/>
            <person name="Daum C."/>
            <person name="Reddy T."/>
            <person name="Klenk H.P."/>
            <person name="Goker M."/>
            <person name="Reva O."/>
            <person name="Miroshnichenko M."/>
            <person name="Kyprides N."/>
            <person name="Woyke T."/>
            <person name="Gelfand M."/>
        </authorList>
    </citation>
    <scope>NUCLEOTIDE SEQUENCE [LARGE SCALE GENOMIC DNA]</scope>
    <source>
        <strain evidence="3 6">LF13</strain>
    </source>
</reference>
<dbReference type="PANTHER" id="PTHR47618">
    <property type="entry name" value="BIFUNCTIONAL OLIGORIBONUCLEASE AND PAP PHOSPHATASE NRNA"/>
    <property type="match status" value="1"/>
</dbReference>
<dbReference type="PaxDb" id="880073-Calab_0096"/>
<dbReference type="RefSeq" id="WP_006926622.1">
    <property type="nucleotide sequence ID" value="NZ_CM001402.1"/>
</dbReference>
<sequence length="330" mass="37141">MQIPEDYRQIVKKFLAFIEARDHFMLSGHINADGDAIAAVIATYLFLKKLGKTSHMIFTDKNLDVRFEYLEPFKEIKHYKDIDPSEIKIESAIILDVPGYLRLGAASELLPAKEHVARIDHHPQEDEMGQLEWVDEVASSTTAMVYEIIEASGVEIDLEMAKAIYTGIVYDTGRFSFSNTTARDLFICSRMVAIGVNPSEINNIIFFENSLQALHTIGKGLYTMETYLDGKVAVIYLDRNDILHSNQHEIEELTNYSVAVRGGKIGLFIREIKPNYHKISLRSKCHVDVNKVAKAFDGGGHARAAGCRIEGGKQEVIQKLVAEIARHLEE</sequence>
<feature type="domain" description="DDH" evidence="1">
    <location>
        <begin position="25"/>
        <end position="168"/>
    </location>
</feature>
<dbReference type="InterPro" id="IPR051319">
    <property type="entry name" value="Oligoribo/pAp-PDE_c-di-AMP_PDE"/>
</dbReference>
<name>H1XXS7_CALAY</name>
<dbReference type="SUPFAM" id="SSF64182">
    <property type="entry name" value="DHH phosphoesterases"/>
    <property type="match status" value="1"/>
</dbReference>
<dbReference type="AlphaFoldDB" id="H1XXS7"/>
<reference evidence="4 5" key="1">
    <citation type="submission" date="2011-09" db="EMBL/GenBank/DDBJ databases">
        <title>The permanent draft genome of Caldithrix abyssi DSM 13497.</title>
        <authorList>
            <consortium name="US DOE Joint Genome Institute (JGI-PGF)"/>
            <person name="Lucas S."/>
            <person name="Han J."/>
            <person name="Lapidus A."/>
            <person name="Bruce D."/>
            <person name="Goodwin L."/>
            <person name="Pitluck S."/>
            <person name="Peters L."/>
            <person name="Kyrpides N."/>
            <person name="Mavromatis K."/>
            <person name="Ivanova N."/>
            <person name="Mikhailova N."/>
            <person name="Chertkov O."/>
            <person name="Detter J.C."/>
            <person name="Tapia R."/>
            <person name="Han C."/>
            <person name="Land M."/>
            <person name="Hauser L."/>
            <person name="Markowitz V."/>
            <person name="Cheng J.-F."/>
            <person name="Hugenholtz P."/>
            <person name="Woyke T."/>
            <person name="Wu D."/>
            <person name="Spring S."/>
            <person name="Brambilla E."/>
            <person name="Klenk H.-P."/>
            <person name="Eisen J.A."/>
        </authorList>
    </citation>
    <scope>NUCLEOTIDE SEQUENCE [LARGE SCALE GENOMIC DNA]</scope>
    <source>
        <strain evidence="4 5">DSM 13497</strain>
    </source>
</reference>
<dbReference type="PANTHER" id="PTHR47618:SF1">
    <property type="entry name" value="BIFUNCTIONAL OLIGORIBONUCLEASE AND PAP PHOSPHATASE NRNA"/>
    <property type="match status" value="1"/>
</dbReference>
<dbReference type="HOGENOM" id="CLU_039720_0_0_0"/>
<dbReference type="Pfam" id="PF01368">
    <property type="entry name" value="DHH"/>
    <property type="match status" value="1"/>
</dbReference>
<dbReference type="EMBL" id="CM001402">
    <property type="protein sequence ID" value="EHO39750.1"/>
    <property type="molecule type" value="Genomic_DNA"/>
</dbReference>
<dbReference type="InterPro" id="IPR003156">
    <property type="entry name" value="DHHA1_dom"/>
</dbReference>
<evidence type="ECO:0000259" key="1">
    <source>
        <dbReference type="Pfam" id="PF01368"/>
    </source>
</evidence>
<dbReference type="GO" id="GO:0003676">
    <property type="term" value="F:nucleic acid binding"/>
    <property type="evidence" value="ECO:0007669"/>
    <property type="project" value="InterPro"/>
</dbReference>
<dbReference type="InterPro" id="IPR038763">
    <property type="entry name" value="DHH_sf"/>
</dbReference>
<dbReference type="Pfam" id="PF02272">
    <property type="entry name" value="DHHA1"/>
    <property type="match status" value="1"/>
</dbReference>
<evidence type="ECO:0000259" key="2">
    <source>
        <dbReference type="Pfam" id="PF02272"/>
    </source>
</evidence>
<dbReference type="InParanoid" id="H1XXS7"/>
<keyword evidence="5" id="KW-1185">Reference proteome</keyword>
<dbReference type="eggNOG" id="COG0618">
    <property type="taxonomic scope" value="Bacteria"/>
</dbReference>
<dbReference type="OrthoDB" id="9803668at2"/>
<accession>H1XXS7</accession>
<evidence type="ECO:0000313" key="4">
    <source>
        <dbReference type="EMBL" id="EHO39750.1"/>
    </source>
</evidence>
<dbReference type="Proteomes" id="UP000183868">
    <property type="component" value="Chromosome"/>
</dbReference>
<evidence type="ECO:0000313" key="5">
    <source>
        <dbReference type="Proteomes" id="UP000004671"/>
    </source>
</evidence>
<dbReference type="Gene3D" id="3.90.1640.10">
    <property type="entry name" value="inorganic pyrophosphatase (n-terminal core)"/>
    <property type="match status" value="1"/>
</dbReference>
<protein>
    <submittedName>
        <fullName evidence="4">Phosphoesterase RecJ domain protein</fullName>
    </submittedName>
    <submittedName>
        <fullName evidence="3">Phosphoesterase RecJ domain-containing protein</fullName>
    </submittedName>
</protein>
<proteinExistence type="predicted"/>
<dbReference type="InterPro" id="IPR001667">
    <property type="entry name" value="DDH_dom"/>
</dbReference>
<dbReference type="EMBL" id="CP018099">
    <property type="protein sequence ID" value="APF19629.1"/>
    <property type="molecule type" value="Genomic_DNA"/>
</dbReference>
<organism evidence="4 5">
    <name type="scientific">Caldithrix abyssi DSM 13497</name>
    <dbReference type="NCBI Taxonomy" id="880073"/>
    <lineage>
        <taxon>Bacteria</taxon>
        <taxon>Pseudomonadati</taxon>
        <taxon>Calditrichota</taxon>
        <taxon>Calditrichia</taxon>
        <taxon>Calditrichales</taxon>
        <taxon>Calditrichaceae</taxon>
        <taxon>Caldithrix</taxon>
    </lineage>
</organism>
<evidence type="ECO:0000313" key="6">
    <source>
        <dbReference type="Proteomes" id="UP000183868"/>
    </source>
</evidence>